<dbReference type="AlphaFoldDB" id="A0A1F5NAW8"/>
<keyword evidence="1" id="KW-0812">Transmembrane</keyword>
<organism evidence="2 3">
    <name type="scientific">Candidatus Doudnabacteria bacterium RIFCSPHIGHO2_01_52_17</name>
    <dbReference type="NCBI Taxonomy" id="1817820"/>
    <lineage>
        <taxon>Bacteria</taxon>
        <taxon>Candidatus Doudnaibacteriota</taxon>
    </lineage>
</organism>
<keyword evidence="1" id="KW-0472">Membrane</keyword>
<protein>
    <submittedName>
        <fullName evidence="2">Uncharacterized protein</fullName>
    </submittedName>
</protein>
<dbReference type="InterPro" id="IPR043993">
    <property type="entry name" value="T4SS_pilin"/>
</dbReference>
<evidence type="ECO:0000256" key="1">
    <source>
        <dbReference type="SAM" id="Phobius"/>
    </source>
</evidence>
<evidence type="ECO:0000313" key="2">
    <source>
        <dbReference type="EMBL" id="OGE74570.1"/>
    </source>
</evidence>
<sequence>MIAYAKTAEELVDLIGRELFVPFRNLLFAAAALVFLWGVVEFVANQENEDKKKSGRRHIFWGLVGLAIMFAVNGIVWVLINFISQLR</sequence>
<feature type="transmembrane region" description="Helical" evidence="1">
    <location>
        <begin position="58"/>
        <end position="80"/>
    </location>
</feature>
<evidence type="ECO:0000313" key="3">
    <source>
        <dbReference type="Proteomes" id="UP000176547"/>
    </source>
</evidence>
<comment type="caution">
    <text evidence="2">The sequence shown here is derived from an EMBL/GenBank/DDBJ whole genome shotgun (WGS) entry which is preliminary data.</text>
</comment>
<dbReference type="Proteomes" id="UP000176547">
    <property type="component" value="Unassembled WGS sequence"/>
</dbReference>
<gene>
    <name evidence="2" type="ORF">A3K06_01400</name>
</gene>
<dbReference type="Pfam" id="PF18895">
    <property type="entry name" value="T4SS_pilin"/>
    <property type="match status" value="1"/>
</dbReference>
<feature type="transmembrane region" description="Helical" evidence="1">
    <location>
        <begin position="26"/>
        <end position="46"/>
    </location>
</feature>
<accession>A0A1F5NAW8</accession>
<reference evidence="2 3" key="1">
    <citation type="journal article" date="2016" name="Nat. Commun.">
        <title>Thousands of microbial genomes shed light on interconnected biogeochemical processes in an aquifer system.</title>
        <authorList>
            <person name="Anantharaman K."/>
            <person name="Brown C.T."/>
            <person name="Hug L.A."/>
            <person name="Sharon I."/>
            <person name="Castelle C.J."/>
            <person name="Probst A.J."/>
            <person name="Thomas B.C."/>
            <person name="Singh A."/>
            <person name="Wilkins M.J."/>
            <person name="Karaoz U."/>
            <person name="Brodie E.L."/>
            <person name="Williams K.H."/>
            <person name="Hubbard S.S."/>
            <person name="Banfield J.F."/>
        </authorList>
    </citation>
    <scope>NUCLEOTIDE SEQUENCE [LARGE SCALE GENOMIC DNA]</scope>
</reference>
<dbReference type="EMBL" id="MFEG01000057">
    <property type="protein sequence ID" value="OGE74570.1"/>
    <property type="molecule type" value="Genomic_DNA"/>
</dbReference>
<proteinExistence type="predicted"/>
<name>A0A1F5NAW8_9BACT</name>
<keyword evidence="1" id="KW-1133">Transmembrane helix</keyword>